<evidence type="ECO:0000313" key="3">
    <source>
        <dbReference type="Proteomes" id="UP000245910"/>
    </source>
</evidence>
<accession>A0A2L2TAT1</accession>
<sequence>MVLLKGERVTQCVKCGASQQPVASAHESPRHNFGSTTAIPHRKTNTAPVTLFPYEYGSSLSAAIAMPTMCLAPKPLKGGQHDRKAIESYAMNRFWHHGRPLGLSYISQDDPSPLKRGGSRETVVVPDAGVAVQSQGKKIAMDGLEPGNYKNEEQSVRSAMNGQKAR</sequence>
<dbReference type="Proteomes" id="UP000245910">
    <property type="component" value="Chromosome IIII"/>
</dbReference>
<organism evidence="2 3">
    <name type="scientific">Fusarium venenatum</name>
    <dbReference type="NCBI Taxonomy" id="56646"/>
    <lineage>
        <taxon>Eukaryota</taxon>
        <taxon>Fungi</taxon>
        <taxon>Dikarya</taxon>
        <taxon>Ascomycota</taxon>
        <taxon>Pezizomycotina</taxon>
        <taxon>Sordariomycetes</taxon>
        <taxon>Hypocreomycetidae</taxon>
        <taxon>Hypocreales</taxon>
        <taxon>Nectriaceae</taxon>
        <taxon>Fusarium</taxon>
    </lineage>
</organism>
<protein>
    <submittedName>
        <fullName evidence="2">Uncharacterized protein</fullName>
    </submittedName>
</protein>
<dbReference type="EMBL" id="LN649232">
    <property type="protein sequence ID" value="CEI38622.1"/>
    <property type="molecule type" value="Genomic_DNA"/>
</dbReference>
<feature type="region of interest" description="Disordered" evidence="1">
    <location>
        <begin position="139"/>
        <end position="166"/>
    </location>
</feature>
<name>A0A2L2TAT1_9HYPO</name>
<evidence type="ECO:0000256" key="1">
    <source>
        <dbReference type="SAM" id="MobiDB-lite"/>
    </source>
</evidence>
<evidence type="ECO:0000313" key="2">
    <source>
        <dbReference type="EMBL" id="CEI38622.1"/>
    </source>
</evidence>
<dbReference type="AlphaFoldDB" id="A0A2L2TAT1"/>
<proteinExistence type="predicted"/>
<reference evidence="3" key="1">
    <citation type="submission" date="2014-10" db="EMBL/GenBank/DDBJ databases">
        <authorList>
            <person name="King R."/>
        </authorList>
    </citation>
    <scope>NUCLEOTIDE SEQUENCE [LARGE SCALE GENOMIC DNA]</scope>
    <source>
        <strain evidence="3">A3/5</strain>
    </source>
</reference>
<keyword evidence="3" id="KW-1185">Reference proteome</keyword>
<feature type="compositionally biased region" description="Polar residues" evidence="1">
    <location>
        <begin position="156"/>
        <end position="166"/>
    </location>
</feature>